<feature type="transmembrane region" description="Helical" evidence="1">
    <location>
        <begin position="116"/>
        <end position="132"/>
    </location>
</feature>
<evidence type="ECO:0000313" key="4">
    <source>
        <dbReference type="Proteomes" id="UP001619911"/>
    </source>
</evidence>
<comment type="caution">
    <text evidence="3">The sequence shown here is derived from an EMBL/GenBank/DDBJ whole genome shotgun (WGS) entry which is preliminary data.</text>
</comment>
<evidence type="ECO:0000259" key="2">
    <source>
        <dbReference type="Pfam" id="PF04892"/>
    </source>
</evidence>
<keyword evidence="1" id="KW-0812">Transmembrane</keyword>
<keyword evidence="4" id="KW-1185">Reference proteome</keyword>
<keyword evidence="1" id="KW-0472">Membrane</keyword>
<dbReference type="Pfam" id="PF04892">
    <property type="entry name" value="VanZ"/>
    <property type="match status" value="1"/>
</dbReference>
<dbReference type="InterPro" id="IPR006976">
    <property type="entry name" value="VanZ-like"/>
</dbReference>
<evidence type="ECO:0000313" key="3">
    <source>
        <dbReference type="EMBL" id="MFK2825599.1"/>
    </source>
</evidence>
<name>A0ABW8I7W4_9BACI</name>
<dbReference type="RefSeq" id="WP_404316339.1">
    <property type="nucleotide sequence ID" value="NZ_JAUIYO010000004.1"/>
</dbReference>
<keyword evidence="1" id="KW-1133">Transmembrane helix</keyword>
<dbReference type="Proteomes" id="UP001619911">
    <property type="component" value="Unassembled WGS sequence"/>
</dbReference>
<accession>A0ABW8I7W4</accession>
<reference evidence="3 4" key="1">
    <citation type="submission" date="2023-07" db="EMBL/GenBank/DDBJ databases">
        <title>Bacillus lucianemedeirus sp. nov, a new species isolated from an immunobiological production facility.</title>
        <authorList>
            <person name="Costa L.V."/>
            <person name="Miranda R.V.S.L."/>
            <person name="Brandao M.L.L."/>
            <person name="Reis C.M.F."/>
            <person name="Frazao A.M."/>
            <person name="Cruz F.V."/>
            <person name="Baio P.V.P."/>
            <person name="Veras J.F.C."/>
            <person name="Ramos J.N."/>
            <person name="Vieira V."/>
        </authorList>
    </citation>
    <scope>NUCLEOTIDE SEQUENCE [LARGE SCALE GENOMIC DNA]</scope>
    <source>
        <strain evidence="3 4">B190/17</strain>
    </source>
</reference>
<sequence>MYTSLWKNFCFCKNRYKYATKQERREQEIMIKWLNLILSLRWCIYLKKLARGLSTIAPLLYMAAVWIMSSMPANAIIELPQSDVDRFFKESLHLIEFAILYSLIVIAFLANGRLTNAVHVAAALIACFYGLIDEIHQAFVPFRSATVIDAVKDVTGVLICFLIVQFTYFTRPHSPISRLMYKFTQWASS</sequence>
<feature type="transmembrane region" description="Helical" evidence="1">
    <location>
        <begin position="91"/>
        <end position="110"/>
    </location>
</feature>
<dbReference type="NCBIfam" id="NF037970">
    <property type="entry name" value="vanZ_1"/>
    <property type="match status" value="1"/>
</dbReference>
<protein>
    <submittedName>
        <fullName evidence="3">VanZ family protein</fullName>
    </submittedName>
</protein>
<dbReference type="EMBL" id="JAUIYO010000004">
    <property type="protein sequence ID" value="MFK2825599.1"/>
    <property type="molecule type" value="Genomic_DNA"/>
</dbReference>
<proteinExistence type="predicted"/>
<evidence type="ECO:0000256" key="1">
    <source>
        <dbReference type="SAM" id="Phobius"/>
    </source>
</evidence>
<feature type="transmembrane region" description="Helical" evidence="1">
    <location>
        <begin position="59"/>
        <end position="79"/>
    </location>
</feature>
<feature type="transmembrane region" description="Helical" evidence="1">
    <location>
        <begin position="153"/>
        <end position="170"/>
    </location>
</feature>
<gene>
    <name evidence="3" type="ORF">QYG89_07895</name>
</gene>
<organism evidence="3 4">
    <name type="scientific">Bacillus lumedeiriae</name>
    <dbReference type="NCBI Taxonomy" id="3058829"/>
    <lineage>
        <taxon>Bacteria</taxon>
        <taxon>Bacillati</taxon>
        <taxon>Bacillota</taxon>
        <taxon>Bacilli</taxon>
        <taxon>Bacillales</taxon>
        <taxon>Bacillaceae</taxon>
        <taxon>Bacillus</taxon>
    </lineage>
</organism>
<feature type="domain" description="VanZ-like" evidence="2">
    <location>
        <begin position="2"/>
        <end position="165"/>
    </location>
</feature>